<gene>
    <name evidence="9" type="primary">TRIM23</name>
</gene>
<reference evidence="9" key="2">
    <citation type="submission" date="2025-09" db="UniProtKB">
        <authorList>
            <consortium name="Ensembl"/>
        </authorList>
    </citation>
    <scope>IDENTIFICATION</scope>
</reference>
<reference evidence="9" key="1">
    <citation type="submission" date="2025-08" db="UniProtKB">
        <authorList>
            <consortium name="Ensembl"/>
        </authorList>
    </citation>
    <scope>IDENTIFICATION</scope>
</reference>
<evidence type="ECO:0000313" key="10">
    <source>
        <dbReference type="Proteomes" id="UP000694569"/>
    </source>
</evidence>
<evidence type="ECO:0000256" key="8">
    <source>
        <dbReference type="SAM" id="Coils"/>
    </source>
</evidence>
<dbReference type="PANTHER" id="PTHR14401">
    <property type="entry name" value="CENTROMERE PROTEIN K"/>
    <property type="match status" value="1"/>
</dbReference>
<protein>
    <submittedName>
        <fullName evidence="9">Tripartite motif containing 23</fullName>
    </submittedName>
</protein>
<dbReference type="GO" id="GO:0000775">
    <property type="term" value="C:chromosome, centromeric region"/>
    <property type="evidence" value="ECO:0007669"/>
    <property type="project" value="UniProtKB-SubCell"/>
</dbReference>
<evidence type="ECO:0000256" key="6">
    <source>
        <dbReference type="ARBA" id="ARBA00023242"/>
    </source>
</evidence>
<evidence type="ECO:0000256" key="5">
    <source>
        <dbReference type="ARBA" id="ARBA00023054"/>
    </source>
</evidence>
<keyword evidence="6" id="KW-0539">Nucleus</keyword>
<dbReference type="GO" id="GO:0005634">
    <property type="term" value="C:nucleus"/>
    <property type="evidence" value="ECO:0007669"/>
    <property type="project" value="UniProtKB-SubCell"/>
</dbReference>
<dbReference type="AlphaFoldDB" id="A0A8C5LUE6"/>
<evidence type="ECO:0000313" key="9">
    <source>
        <dbReference type="Ensembl" id="ENSLLEP00000005248.1"/>
    </source>
</evidence>
<keyword evidence="4" id="KW-0158">Chromosome</keyword>
<evidence type="ECO:0000256" key="3">
    <source>
        <dbReference type="ARBA" id="ARBA00005795"/>
    </source>
</evidence>
<dbReference type="Pfam" id="PF11802">
    <property type="entry name" value="CENP-K"/>
    <property type="match status" value="1"/>
</dbReference>
<keyword evidence="10" id="KW-1185">Reference proteome</keyword>
<dbReference type="Proteomes" id="UP000694569">
    <property type="component" value="Unplaced"/>
</dbReference>
<dbReference type="PANTHER" id="PTHR14401:SF6">
    <property type="entry name" value="CENTROMERE PROTEIN K"/>
    <property type="match status" value="1"/>
</dbReference>
<dbReference type="Ensembl" id="ENSLLET00000005475.1">
    <property type="protein sequence ID" value="ENSLLEP00000005248.1"/>
    <property type="gene ID" value="ENSLLEG00000003247.1"/>
</dbReference>
<comment type="subcellular location">
    <subcellularLocation>
        <location evidence="2">Chromosome</location>
        <location evidence="2">Centromere</location>
    </subcellularLocation>
    <subcellularLocation>
        <location evidence="1">Nucleus</location>
    </subcellularLocation>
</comment>
<dbReference type="OrthoDB" id="2011769at2759"/>
<dbReference type="GeneTree" id="ENSGT00940000158562"/>
<keyword evidence="7" id="KW-0137">Centromere</keyword>
<dbReference type="GO" id="GO:0000070">
    <property type="term" value="P:mitotic sister chromatid segregation"/>
    <property type="evidence" value="ECO:0007669"/>
    <property type="project" value="TreeGrafter"/>
</dbReference>
<keyword evidence="5 8" id="KW-0175">Coiled coil</keyword>
<evidence type="ECO:0000256" key="1">
    <source>
        <dbReference type="ARBA" id="ARBA00004123"/>
    </source>
</evidence>
<evidence type="ECO:0000256" key="2">
    <source>
        <dbReference type="ARBA" id="ARBA00004584"/>
    </source>
</evidence>
<comment type="similarity">
    <text evidence="3">Belongs to the CENP-K/MCM22 family.</text>
</comment>
<dbReference type="GO" id="GO:0051382">
    <property type="term" value="P:kinetochore assembly"/>
    <property type="evidence" value="ECO:0007669"/>
    <property type="project" value="InterPro"/>
</dbReference>
<name>A0A8C5LUE6_9ANUR</name>
<feature type="coiled-coil region" evidence="8">
    <location>
        <begin position="45"/>
        <end position="144"/>
    </location>
</feature>
<dbReference type="InterPro" id="IPR020993">
    <property type="entry name" value="Centromere_CenpK"/>
</dbReference>
<proteinExistence type="inferred from homology"/>
<sequence length="267" mass="31356">MSVQLHVHSVLSDREYQGKAERYCQSRLQLRGSETLPESESDIQLHILMMQVKALSAEYEQWQKRTPEIISRNQDVLLAVGKEELEKTDRELEMLLSTVQAKNIELKKELEREEQWLEEQESVVKTLTTRLEKMKTQTNDLSDKSLKRSTEHSDFVSQDLASKVMKVRAYRKELLTSLGSFLEEHFPLPEKQSKKKRGVSAEPAVEWLTVHEIFETLINKIMASPHNPYIVIDQRFWPPYIELLLRYGIALRHPEDNNKIRMEAFHQ</sequence>
<organism evidence="9 10">
    <name type="scientific">Leptobrachium leishanense</name>
    <name type="common">Leishan spiny toad</name>
    <dbReference type="NCBI Taxonomy" id="445787"/>
    <lineage>
        <taxon>Eukaryota</taxon>
        <taxon>Metazoa</taxon>
        <taxon>Chordata</taxon>
        <taxon>Craniata</taxon>
        <taxon>Vertebrata</taxon>
        <taxon>Euteleostomi</taxon>
        <taxon>Amphibia</taxon>
        <taxon>Batrachia</taxon>
        <taxon>Anura</taxon>
        <taxon>Pelobatoidea</taxon>
        <taxon>Megophryidae</taxon>
        <taxon>Leptobrachium</taxon>
    </lineage>
</organism>
<accession>A0A8C5LUE6</accession>
<evidence type="ECO:0000256" key="4">
    <source>
        <dbReference type="ARBA" id="ARBA00022454"/>
    </source>
</evidence>
<evidence type="ECO:0000256" key="7">
    <source>
        <dbReference type="ARBA" id="ARBA00023328"/>
    </source>
</evidence>